<reference evidence="2 3" key="1">
    <citation type="submission" date="2022-05" db="EMBL/GenBank/DDBJ databases">
        <authorList>
            <consortium name="Genoscope - CEA"/>
            <person name="William W."/>
        </authorList>
    </citation>
    <scope>NUCLEOTIDE SEQUENCE [LARGE SCALE GENOMIC DNA]</scope>
</reference>
<organism evidence="2 3">
    <name type="scientific">Porites evermanni</name>
    <dbReference type="NCBI Taxonomy" id="104178"/>
    <lineage>
        <taxon>Eukaryota</taxon>
        <taxon>Metazoa</taxon>
        <taxon>Cnidaria</taxon>
        <taxon>Anthozoa</taxon>
        <taxon>Hexacorallia</taxon>
        <taxon>Scleractinia</taxon>
        <taxon>Fungiina</taxon>
        <taxon>Poritidae</taxon>
        <taxon>Porites</taxon>
    </lineage>
</organism>
<proteinExistence type="predicted"/>
<protein>
    <submittedName>
        <fullName evidence="2">Uncharacterized protein</fullName>
    </submittedName>
</protein>
<evidence type="ECO:0000313" key="3">
    <source>
        <dbReference type="Proteomes" id="UP001159427"/>
    </source>
</evidence>
<evidence type="ECO:0000313" key="2">
    <source>
        <dbReference type="EMBL" id="CAH3019684.1"/>
    </source>
</evidence>
<dbReference type="PANTHER" id="PTHR34407">
    <property type="entry name" value="EXPRESSED PROTEIN"/>
    <property type="match status" value="1"/>
</dbReference>
<sequence length="536" mass="59492">MSPSANFSHFLLIILALLKGFSYLKGIESADVVAENYSIRVASQSSARVHEDEKETMISEALNPVLVLDNTVNVRELLKEDPFSQWTYRSRWSELSDLELTSDSMSKAIQAGKASRLKRVLLKALAGKKINVVIVGGSNSAGGKLGVDEGSLDGLYFKVFTKWWNDTIAKATNAFMKEHEVTIGGTGSYVFAFCYKTFIPRDLDIDIVLIEASINFNIRGKAEPLEQLTRQVLSYPSAPAVFYINLVSGLGLDPTTQKVINPLCTNLENFRQTELAHHYGISSFSLKEVLCRKKDDGWETAVTNLAGSDGRHIGIKAHAQVAMMIIEHVRGVFKEVINDVRNDVNAKEIASSALPELFFLKRKTEALSDPLCWTGLTPDVYQSRQRSNLKLDVIESKGFYRKGGSKTGQYSDGNNKTDLRTDAQGGWTAWNDHSILKLRILVPPLNSQTMPESRSVIVVAHTSGYGGKAKLWLDDNKDQAIYVDSKANFGNNQLNTVATRVDPGYHIVTIKTLRWGMFMVSGLFVGPPDFNKREVL</sequence>
<dbReference type="SUPFAM" id="SSF52266">
    <property type="entry name" value="SGNH hydrolase"/>
    <property type="match status" value="1"/>
</dbReference>
<gene>
    <name evidence="2" type="ORF">PEVE_00003801</name>
</gene>
<dbReference type="EMBL" id="CALNXI010000123">
    <property type="protein sequence ID" value="CAH3019684.1"/>
    <property type="molecule type" value="Genomic_DNA"/>
</dbReference>
<keyword evidence="3" id="KW-1185">Reference proteome</keyword>
<dbReference type="Proteomes" id="UP001159427">
    <property type="component" value="Unassembled WGS sequence"/>
</dbReference>
<feature type="signal peptide" evidence="1">
    <location>
        <begin position="1"/>
        <end position="26"/>
    </location>
</feature>
<name>A0ABN8LV01_9CNID</name>
<evidence type="ECO:0000256" key="1">
    <source>
        <dbReference type="SAM" id="SignalP"/>
    </source>
</evidence>
<feature type="chain" id="PRO_5046615523" evidence="1">
    <location>
        <begin position="27"/>
        <end position="536"/>
    </location>
</feature>
<dbReference type="PANTHER" id="PTHR34407:SF1">
    <property type="entry name" value="SGNH HYDROLASE-TYPE ESTERASE DOMAIN-CONTAINING PROTEIN"/>
    <property type="match status" value="1"/>
</dbReference>
<comment type="caution">
    <text evidence="2">The sequence shown here is derived from an EMBL/GenBank/DDBJ whole genome shotgun (WGS) entry which is preliminary data.</text>
</comment>
<keyword evidence="1" id="KW-0732">Signal</keyword>
<accession>A0ABN8LV01</accession>